<protein>
    <submittedName>
        <fullName evidence="3">Amidohydrolase family protein</fullName>
    </submittedName>
</protein>
<dbReference type="PANTHER" id="PTHR43569:SF2">
    <property type="entry name" value="AMIDOHYDROLASE-RELATED DOMAIN-CONTAINING PROTEIN"/>
    <property type="match status" value="1"/>
</dbReference>
<evidence type="ECO:0000313" key="3">
    <source>
        <dbReference type="EMBL" id="MFD1628401.1"/>
    </source>
</evidence>
<feature type="domain" description="Amidohydrolase-related" evidence="2">
    <location>
        <begin position="3"/>
        <end position="274"/>
    </location>
</feature>
<accession>A0ABW4I9Y8</accession>
<dbReference type="RefSeq" id="WP_379660788.1">
    <property type="nucleotide sequence ID" value="NZ_JBHUDG010000001.1"/>
</dbReference>
<reference evidence="4" key="1">
    <citation type="journal article" date="2019" name="Int. J. Syst. Evol. Microbiol.">
        <title>The Global Catalogue of Microorganisms (GCM) 10K type strain sequencing project: providing services to taxonomists for standard genome sequencing and annotation.</title>
        <authorList>
            <consortium name="The Broad Institute Genomics Platform"/>
            <consortium name="The Broad Institute Genome Sequencing Center for Infectious Disease"/>
            <person name="Wu L."/>
            <person name="Ma J."/>
        </authorList>
    </citation>
    <scope>NUCLEOTIDE SEQUENCE [LARGE SCALE GENOMIC DNA]</scope>
    <source>
        <strain evidence="4">CCUG 53762</strain>
    </source>
</reference>
<evidence type="ECO:0000259" key="2">
    <source>
        <dbReference type="Pfam" id="PF04909"/>
    </source>
</evidence>
<organism evidence="3 4">
    <name type="scientific">Pseudopedobacter beijingensis</name>
    <dbReference type="NCBI Taxonomy" id="1207056"/>
    <lineage>
        <taxon>Bacteria</taxon>
        <taxon>Pseudomonadati</taxon>
        <taxon>Bacteroidota</taxon>
        <taxon>Sphingobacteriia</taxon>
        <taxon>Sphingobacteriales</taxon>
        <taxon>Sphingobacteriaceae</taxon>
        <taxon>Pseudopedobacter</taxon>
    </lineage>
</organism>
<comment type="similarity">
    <text evidence="1">Belongs to the metallo-dependent hydrolases superfamily.</text>
</comment>
<proteinExistence type="inferred from homology"/>
<keyword evidence="4" id="KW-1185">Reference proteome</keyword>
<dbReference type="EMBL" id="JBHUDG010000001">
    <property type="protein sequence ID" value="MFD1628401.1"/>
    <property type="molecule type" value="Genomic_DNA"/>
</dbReference>
<dbReference type="Gene3D" id="3.20.20.140">
    <property type="entry name" value="Metal-dependent hydrolases"/>
    <property type="match status" value="1"/>
</dbReference>
<evidence type="ECO:0000256" key="1">
    <source>
        <dbReference type="ARBA" id="ARBA00038310"/>
    </source>
</evidence>
<name>A0ABW4I9Y8_9SPHI</name>
<dbReference type="InterPro" id="IPR052350">
    <property type="entry name" value="Metallo-dep_Lactonases"/>
</dbReference>
<dbReference type="InterPro" id="IPR006680">
    <property type="entry name" value="Amidohydro-rel"/>
</dbReference>
<evidence type="ECO:0000313" key="4">
    <source>
        <dbReference type="Proteomes" id="UP001597118"/>
    </source>
</evidence>
<sequence length="274" mass="32230">MRIDSHQHFWKYNPKKHAWIDEEMAVIRRDFFPEDLSPLLKHNQIDGCIAVQADQTEDETNFLIELASVNNFIKGVVGWVDLRDKNIEERFLHFKQFNIVKGFRHILQGETPSFMFQQEFKNGISKLKNYNFTYDLLLFPQHIKAATELVRSNPDQMFVIDHIAKPFIKKGTVEGWDVDIKEIAKYPNVYCKISGMVTEADYQFWNRHDFTPYLDIVTEAFGTHRLMYGSDWPVCLVAAKYQEAVEIVTAYYANYSTEEQNQIFGLNAQKFYNL</sequence>
<dbReference type="SUPFAM" id="SSF51556">
    <property type="entry name" value="Metallo-dependent hydrolases"/>
    <property type="match status" value="1"/>
</dbReference>
<gene>
    <name evidence="3" type="ORF">ACFSAH_00855</name>
</gene>
<dbReference type="InterPro" id="IPR032466">
    <property type="entry name" value="Metal_Hydrolase"/>
</dbReference>
<dbReference type="PANTHER" id="PTHR43569">
    <property type="entry name" value="AMIDOHYDROLASE"/>
    <property type="match status" value="1"/>
</dbReference>
<dbReference type="Pfam" id="PF04909">
    <property type="entry name" value="Amidohydro_2"/>
    <property type="match status" value="1"/>
</dbReference>
<dbReference type="Proteomes" id="UP001597118">
    <property type="component" value="Unassembled WGS sequence"/>
</dbReference>
<comment type="caution">
    <text evidence="3">The sequence shown here is derived from an EMBL/GenBank/DDBJ whole genome shotgun (WGS) entry which is preliminary data.</text>
</comment>